<keyword evidence="1" id="KW-0812">Transmembrane</keyword>
<dbReference type="Proteomes" id="UP001348492">
    <property type="component" value="Chromosome"/>
</dbReference>
<organism evidence="2 3">
    <name type="scientific">Terrisporobacter glycolicus ATCC 14880 = DSM 1288</name>
    <dbReference type="NCBI Taxonomy" id="1121315"/>
    <lineage>
        <taxon>Bacteria</taxon>
        <taxon>Bacillati</taxon>
        <taxon>Bacillota</taxon>
        <taxon>Clostridia</taxon>
        <taxon>Peptostreptococcales</taxon>
        <taxon>Peptostreptococcaceae</taxon>
        <taxon>Terrisporobacter</taxon>
    </lineage>
</organism>
<protein>
    <submittedName>
        <fullName evidence="2">Uncharacterized protein</fullName>
    </submittedName>
</protein>
<dbReference type="EMBL" id="CP117523">
    <property type="protein sequence ID" value="WWD83198.1"/>
    <property type="molecule type" value="Genomic_DNA"/>
</dbReference>
<feature type="transmembrane region" description="Helical" evidence="1">
    <location>
        <begin position="66"/>
        <end position="85"/>
    </location>
</feature>
<keyword evidence="1" id="KW-0472">Membrane</keyword>
<evidence type="ECO:0000313" key="2">
    <source>
        <dbReference type="EMBL" id="WWD83198.1"/>
    </source>
</evidence>
<gene>
    <name evidence="2" type="ORF">TEGL_16040</name>
</gene>
<evidence type="ECO:0000256" key="1">
    <source>
        <dbReference type="SAM" id="Phobius"/>
    </source>
</evidence>
<reference evidence="2 3" key="1">
    <citation type="journal article" date="2023" name="PLoS ONE">
        <title>Genome-based metabolic and phylogenomic analysis of three Terrisporobacter species.</title>
        <authorList>
            <person name="Boer T."/>
            <person name="Bengelsdorf F.R."/>
            <person name="Bomeke M."/>
            <person name="Daniel R."/>
            <person name="Poehlein A."/>
        </authorList>
    </citation>
    <scope>NUCLEOTIDE SEQUENCE [LARGE SCALE GENOMIC DNA]</scope>
    <source>
        <strain evidence="2 3">DSM 1288</strain>
    </source>
</reference>
<evidence type="ECO:0000313" key="3">
    <source>
        <dbReference type="Proteomes" id="UP001348492"/>
    </source>
</evidence>
<keyword evidence="3" id="KW-1185">Reference proteome</keyword>
<name>A0ABZ2EUB3_9FIRM</name>
<dbReference type="RefSeq" id="WP_018590250.1">
    <property type="nucleotide sequence ID" value="NZ_CP117523.1"/>
</dbReference>
<keyword evidence="1" id="KW-1133">Transmembrane helix</keyword>
<accession>A0ABZ2EUB3</accession>
<feature type="transmembrane region" description="Helical" evidence="1">
    <location>
        <begin position="9"/>
        <end position="27"/>
    </location>
</feature>
<proteinExistence type="predicted"/>
<sequence>MKKKIAKNSIIVMGISFVIGIILVFMSPSIGQNMGDNAIQANGGSMDTNEYEMIIKSNTESFRTGGMVISLIGGLGLLLSGYAFYNEIDENSLNNNSTSNYDK</sequence>